<dbReference type="EMBL" id="RKRA01000001">
    <property type="protein sequence ID" value="RPF26302.1"/>
    <property type="molecule type" value="Genomic_DNA"/>
</dbReference>
<dbReference type="GO" id="GO:0016787">
    <property type="term" value="F:hydrolase activity"/>
    <property type="evidence" value="ECO:0007669"/>
    <property type="project" value="UniProtKB-KW"/>
</dbReference>
<dbReference type="InterPro" id="IPR032466">
    <property type="entry name" value="Metal_Hydrolase"/>
</dbReference>
<sequence length="300" mass="32028">MPGREEAPVIVDAHVHAWDRWPYDAAVPDPATRGSAAALLHEMDAAGVERALVVCAAIGGEDPRTANPANNADVARAVAAHPDRLTALVDVDSRWSGTYHRPGAADRLERVLAETGASGVSHYLADEVDGWFEEPEGRAFLARAAAAGVPLSLHARPAWFAALGRALRAVPGLVVLLHHQGHVVPGSPTYERDLVALTDLAAVPGVAVKVSGFHYLADRPWAYPYPETHAVLHALLAAFGTHRLLWGSDFPVSRPHVTYRQSLELVRELTGGDADVLGGTALRLVEPARRPIIPARPDNG</sequence>
<dbReference type="AlphaFoldDB" id="A0A3N4ZKW1"/>
<evidence type="ECO:0000259" key="2">
    <source>
        <dbReference type="Pfam" id="PF04909"/>
    </source>
</evidence>
<keyword evidence="3" id="KW-0378">Hydrolase</keyword>
<protein>
    <submittedName>
        <fullName evidence="3">Putative TIM-barrel fold metal-dependent hydrolase</fullName>
    </submittedName>
</protein>
<reference evidence="3 4" key="1">
    <citation type="submission" date="2018-11" db="EMBL/GenBank/DDBJ databases">
        <title>Sequencing the genomes of 1000 actinobacteria strains.</title>
        <authorList>
            <person name="Klenk H.-P."/>
        </authorList>
    </citation>
    <scope>NUCLEOTIDE SEQUENCE [LARGE SCALE GENOMIC DNA]</scope>
    <source>
        <strain evidence="3 4">DSM 14418</strain>
    </source>
</reference>
<dbReference type="PANTHER" id="PTHR43569">
    <property type="entry name" value="AMIDOHYDROLASE"/>
    <property type="match status" value="1"/>
</dbReference>
<keyword evidence="4" id="KW-1185">Reference proteome</keyword>
<comment type="caution">
    <text evidence="3">The sequence shown here is derived from an EMBL/GenBank/DDBJ whole genome shotgun (WGS) entry which is preliminary data.</text>
</comment>
<gene>
    <name evidence="3" type="ORF">EDD32_0738</name>
</gene>
<dbReference type="Proteomes" id="UP000280726">
    <property type="component" value="Unassembled WGS sequence"/>
</dbReference>
<evidence type="ECO:0000313" key="4">
    <source>
        <dbReference type="Proteomes" id="UP000280726"/>
    </source>
</evidence>
<organism evidence="3 4">
    <name type="scientific">Georgenia muralis</name>
    <dbReference type="NCBI Taxonomy" id="154117"/>
    <lineage>
        <taxon>Bacteria</taxon>
        <taxon>Bacillati</taxon>
        <taxon>Actinomycetota</taxon>
        <taxon>Actinomycetes</taxon>
        <taxon>Micrococcales</taxon>
        <taxon>Bogoriellaceae</taxon>
        <taxon>Georgenia</taxon>
    </lineage>
</organism>
<dbReference type="Gene3D" id="3.20.20.140">
    <property type="entry name" value="Metal-dependent hydrolases"/>
    <property type="match status" value="1"/>
</dbReference>
<evidence type="ECO:0000313" key="3">
    <source>
        <dbReference type="EMBL" id="RPF26302.1"/>
    </source>
</evidence>
<accession>A0A3N4ZKW1</accession>
<dbReference type="InterPro" id="IPR052350">
    <property type="entry name" value="Metallo-dep_Lactonases"/>
</dbReference>
<comment type="similarity">
    <text evidence="1">Belongs to the metallo-dependent hydrolases superfamily.</text>
</comment>
<evidence type="ECO:0000256" key="1">
    <source>
        <dbReference type="ARBA" id="ARBA00038310"/>
    </source>
</evidence>
<dbReference type="SUPFAM" id="SSF51556">
    <property type="entry name" value="Metallo-dependent hydrolases"/>
    <property type="match status" value="1"/>
</dbReference>
<proteinExistence type="inferred from homology"/>
<dbReference type="Pfam" id="PF04909">
    <property type="entry name" value="Amidohydro_2"/>
    <property type="match status" value="1"/>
</dbReference>
<name>A0A3N4ZKW1_9MICO</name>
<dbReference type="PANTHER" id="PTHR43569:SF2">
    <property type="entry name" value="AMIDOHYDROLASE-RELATED DOMAIN-CONTAINING PROTEIN"/>
    <property type="match status" value="1"/>
</dbReference>
<feature type="domain" description="Amidohydrolase-related" evidence="2">
    <location>
        <begin position="11"/>
        <end position="284"/>
    </location>
</feature>
<dbReference type="InterPro" id="IPR006680">
    <property type="entry name" value="Amidohydro-rel"/>
</dbReference>